<dbReference type="EMBL" id="JBHULH010000012">
    <property type="protein sequence ID" value="MFD2568955.1"/>
    <property type="molecule type" value="Genomic_DNA"/>
</dbReference>
<feature type="chain" id="PRO_5046952104" description="Calx-beta domain-containing protein" evidence="1">
    <location>
        <begin position="20"/>
        <end position="267"/>
    </location>
</feature>
<gene>
    <name evidence="2" type="ORF">ACFSRZ_16385</name>
</gene>
<sequence>MKKLRLLYLIALVSFTFLGCESDAEIDTPSYQNSKWIQFDSEAVSVSESNTITIPVLLAASENTSGQSVSFTVTSQSPDRYAITQNGTVEIPAGEFSANIELVPVNDNLVNGDAEVTISLSNTDVGVGVGGEGLRFNSVVVTVVDDDCLPTPGSSYTATVRAFNDDAPSYTAMLTPVPGTTDRYTIDSAWGPDFVGWATGNAGFNGQFVYPATIVINSDLTIDVLGGAGYATGGSGSYDSCGDVFTYTLTQGLFTTDFTVDVTLTAN</sequence>
<evidence type="ECO:0000313" key="2">
    <source>
        <dbReference type="EMBL" id="MFD2568955.1"/>
    </source>
</evidence>
<organism evidence="2 3">
    <name type="scientific">Pseudotenacibaculum haliotis</name>
    <dbReference type="NCBI Taxonomy" id="1862138"/>
    <lineage>
        <taxon>Bacteria</taxon>
        <taxon>Pseudomonadati</taxon>
        <taxon>Bacteroidota</taxon>
        <taxon>Flavobacteriia</taxon>
        <taxon>Flavobacteriales</taxon>
        <taxon>Flavobacteriaceae</taxon>
        <taxon>Pseudotenacibaculum</taxon>
    </lineage>
</organism>
<proteinExistence type="predicted"/>
<keyword evidence="3" id="KW-1185">Reference proteome</keyword>
<dbReference type="Proteomes" id="UP001597508">
    <property type="component" value="Unassembled WGS sequence"/>
</dbReference>
<comment type="caution">
    <text evidence="2">The sequence shown here is derived from an EMBL/GenBank/DDBJ whole genome shotgun (WGS) entry which is preliminary data.</text>
</comment>
<dbReference type="Gene3D" id="2.60.40.2030">
    <property type="match status" value="1"/>
</dbReference>
<evidence type="ECO:0008006" key="4">
    <source>
        <dbReference type="Google" id="ProtNLM"/>
    </source>
</evidence>
<evidence type="ECO:0000313" key="3">
    <source>
        <dbReference type="Proteomes" id="UP001597508"/>
    </source>
</evidence>
<dbReference type="SUPFAM" id="SSF141072">
    <property type="entry name" value="CalX-like"/>
    <property type="match status" value="1"/>
</dbReference>
<feature type="signal peptide" evidence="1">
    <location>
        <begin position="1"/>
        <end position="19"/>
    </location>
</feature>
<dbReference type="RefSeq" id="WP_379667659.1">
    <property type="nucleotide sequence ID" value="NZ_JBHULH010000012.1"/>
</dbReference>
<dbReference type="InterPro" id="IPR038081">
    <property type="entry name" value="CalX-like_sf"/>
</dbReference>
<accession>A0ABW5LVZ2</accession>
<keyword evidence="1" id="KW-0732">Signal</keyword>
<name>A0ABW5LVZ2_9FLAO</name>
<protein>
    <recommendedName>
        <fullName evidence="4">Calx-beta domain-containing protein</fullName>
    </recommendedName>
</protein>
<evidence type="ECO:0000256" key="1">
    <source>
        <dbReference type="SAM" id="SignalP"/>
    </source>
</evidence>
<reference evidence="3" key="1">
    <citation type="journal article" date="2019" name="Int. J. Syst. Evol. Microbiol.">
        <title>The Global Catalogue of Microorganisms (GCM) 10K type strain sequencing project: providing services to taxonomists for standard genome sequencing and annotation.</title>
        <authorList>
            <consortium name="The Broad Institute Genomics Platform"/>
            <consortium name="The Broad Institute Genome Sequencing Center for Infectious Disease"/>
            <person name="Wu L."/>
            <person name="Ma J."/>
        </authorList>
    </citation>
    <scope>NUCLEOTIDE SEQUENCE [LARGE SCALE GENOMIC DNA]</scope>
    <source>
        <strain evidence="3">KCTC 52127</strain>
    </source>
</reference>
<dbReference type="PROSITE" id="PS51257">
    <property type="entry name" value="PROKAR_LIPOPROTEIN"/>
    <property type="match status" value="1"/>
</dbReference>